<feature type="domain" description="RecA family profile 1" evidence="10">
    <location>
        <begin position="139"/>
        <end position="338"/>
    </location>
</feature>
<dbReference type="GO" id="GO:0005524">
    <property type="term" value="F:ATP binding"/>
    <property type="evidence" value="ECO:0007669"/>
    <property type="project" value="UniProtKB-KW"/>
</dbReference>
<dbReference type="PANTHER" id="PTHR46239:SF1">
    <property type="entry name" value="DNA REPAIR PROTEIN RAD51 HOMOLOG 3"/>
    <property type="match status" value="1"/>
</dbReference>
<dbReference type="PANTHER" id="PTHR46239">
    <property type="entry name" value="DNA REPAIR PROTEIN RAD51 HOMOLOG 3 RAD51C"/>
    <property type="match status" value="1"/>
</dbReference>
<dbReference type="GO" id="GO:0033063">
    <property type="term" value="C:Rad51B-Rad51C-Rad51D-XRCC2 complex"/>
    <property type="evidence" value="ECO:0007669"/>
    <property type="project" value="TreeGrafter"/>
</dbReference>
<dbReference type="AlphaFoldDB" id="A0A2R5G069"/>
<organism evidence="11 12">
    <name type="scientific">Hondaea fermentalgiana</name>
    <dbReference type="NCBI Taxonomy" id="2315210"/>
    <lineage>
        <taxon>Eukaryota</taxon>
        <taxon>Sar</taxon>
        <taxon>Stramenopiles</taxon>
        <taxon>Bigyra</taxon>
        <taxon>Labyrinthulomycetes</taxon>
        <taxon>Thraustochytrida</taxon>
        <taxon>Thraustochytriidae</taxon>
        <taxon>Hondaea</taxon>
    </lineage>
</organism>
<feature type="compositionally biased region" description="Low complexity" evidence="8">
    <location>
        <begin position="75"/>
        <end position="94"/>
    </location>
</feature>
<evidence type="ECO:0000256" key="9">
    <source>
        <dbReference type="SAM" id="Phobius"/>
    </source>
</evidence>
<dbReference type="Gene3D" id="3.40.50.300">
    <property type="entry name" value="P-loop containing nucleotide triphosphate hydrolases"/>
    <property type="match status" value="1"/>
</dbReference>
<comment type="caution">
    <text evidence="11">The sequence shown here is derived from an EMBL/GenBank/DDBJ whole genome shotgun (WGS) entry which is preliminary data.</text>
</comment>
<keyword evidence="2" id="KW-0547">Nucleotide-binding</keyword>
<dbReference type="GO" id="GO:0000707">
    <property type="term" value="P:meiotic DNA recombinase assembly"/>
    <property type="evidence" value="ECO:0007669"/>
    <property type="project" value="TreeGrafter"/>
</dbReference>
<evidence type="ECO:0000256" key="4">
    <source>
        <dbReference type="ARBA" id="ARBA00022840"/>
    </source>
</evidence>
<proteinExistence type="predicted"/>
<keyword evidence="6" id="KW-0539">Nucleus</keyword>
<protein>
    <recommendedName>
        <fullName evidence="7">DNA repair protein RAD51 homolog 3</fullName>
    </recommendedName>
</protein>
<dbReference type="InterPro" id="IPR006553">
    <property type="entry name" value="Leu-rich_rpt_Cys-con_subtyp"/>
</dbReference>
<keyword evidence="12" id="KW-1185">Reference proteome</keyword>
<evidence type="ECO:0000313" key="11">
    <source>
        <dbReference type="EMBL" id="GBG24390.1"/>
    </source>
</evidence>
<dbReference type="OrthoDB" id="5957327at2759"/>
<evidence type="ECO:0000256" key="2">
    <source>
        <dbReference type="ARBA" id="ARBA00022741"/>
    </source>
</evidence>
<accession>A0A2R5G069</accession>
<dbReference type="EMBL" id="BEYU01000005">
    <property type="protein sequence ID" value="GBG24390.1"/>
    <property type="molecule type" value="Genomic_DNA"/>
</dbReference>
<name>A0A2R5G069_9STRA</name>
<dbReference type="GO" id="GO:0007131">
    <property type="term" value="P:reciprocal meiotic recombination"/>
    <property type="evidence" value="ECO:0007669"/>
    <property type="project" value="TreeGrafter"/>
</dbReference>
<dbReference type="InterPro" id="IPR052093">
    <property type="entry name" value="HR_Repair_Mediator"/>
</dbReference>
<evidence type="ECO:0000259" key="10">
    <source>
        <dbReference type="PROSITE" id="PS50162"/>
    </source>
</evidence>
<dbReference type="GO" id="GO:0140664">
    <property type="term" value="F:ATP-dependent DNA damage sensor activity"/>
    <property type="evidence" value="ECO:0007669"/>
    <property type="project" value="InterPro"/>
</dbReference>
<gene>
    <name evidence="11" type="ORF">FCC1311_006082</name>
</gene>
<dbReference type="GO" id="GO:0033065">
    <property type="term" value="C:Rad51C-XRCC3 complex"/>
    <property type="evidence" value="ECO:0007669"/>
    <property type="project" value="TreeGrafter"/>
</dbReference>
<evidence type="ECO:0000256" key="6">
    <source>
        <dbReference type="ARBA" id="ARBA00023242"/>
    </source>
</evidence>
<dbReference type="InParanoid" id="A0A2R5G069"/>
<dbReference type="InterPro" id="IPR032675">
    <property type="entry name" value="LRR_dom_sf"/>
</dbReference>
<dbReference type="GO" id="GO:0008821">
    <property type="term" value="F:crossover junction DNA endonuclease activity"/>
    <property type="evidence" value="ECO:0007669"/>
    <property type="project" value="TreeGrafter"/>
</dbReference>
<dbReference type="Gene3D" id="3.80.10.10">
    <property type="entry name" value="Ribonuclease Inhibitor"/>
    <property type="match status" value="1"/>
</dbReference>
<keyword evidence="3" id="KW-0227">DNA damage</keyword>
<evidence type="ECO:0000313" key="12">
    <source>
        <dbReference type="Proteomes" id="UP000241890"/>
    </source>
</evidence>
<sequence length="778" mass="82776">MADEVPEGALLSTALAVSPEAKKLIRACGFRTLRDLLRDPPVQLARELAMEPRKVVALVREIREAAQGTAVWQGATPTTMTSATAPSSSSSSSAGAAATSATAAASITRTAATVPNASTANRKRKGRSALELLAQEETGSKKIVTLCKSIDEMLDGGVSLGTLTEFCGVPGAGKTQVAMQLAVDVTIPPAFGGLGGECLYVDTEGSFTVERVVDMAEAVVRQLKRTAQASADAGDEDLAEMQARALKEIASAEDVLAKIHVCRVHNLVEQLSVAHCFADMLEDNPKLRLIVVDSVAFHFRQDAGTNAGQRARVLSGHAQLLNALAAERNLALVVTNQMTVKFDQAAPQRQSGDGASSYYAPALGEMWSHSVTNRVVLERTAEQTRSRPSSSSGDSKRARSTDSGPLAVRSARLVKSPYLAAAKASFQHLGLALPGSGSHVSDELVTALLDTALGHCLRSVDLVGNLQLCDPFPSLHDEAKVPAESWQKMQTLRMAHCLRLSKSSMLMIPALFPALRTLELACCLSVDDKVITMLCKELVHLRHVDIAGCSQVTDRGLANLTMSRGSQLVTLNLTGLWEISSRGLAGSVSEPQIWSCLEAFSCVGCTGLDDAAVLCILERCISSRLEVFHAAGVRSLSDKVLRVLESGKKLREVDMSDNPAVTTAGARELLKAQKCHTPGLDVFRARSCPLVSVSLVDEFPLIEVEVDQPIQMNAGDCKAAGRLLLTLGLAMGGSRLALNQMMGSVGVTLWFRGMQMLCALFGLYLSMAVLVFAVAMVF</sequence>
<evidence type="ECO:0000256" key="7">
    <source>
        <dbReference type="ARBA" id="ARBA00040674"/>
    </source>
</evidence>
<evidence type="ECO:0000256" key="3">
    <source>
        <dbReference type="ARBA" id="ARBA00022763"/>
    </source>
</evidence>
<comment type="subcellular location">
    <subcellularLocation>
        <location evidence="1">Nucleus</location>
    </subcellularLocation>
</comment>
<keyword evidence="5" id="KW-0234">DNA repair</keyword>
<keyword evidence="9" id="KW-0812">Transmembrane</keyword>
<dbReference type="GO" id="GO:0005657">
    <property type="term" value="C:replication fork"/>
    <property type="evidence" value="ECO:0007669"/>
    <property type="project" value="TreeGrafter"/>
</dbReference>
<keyword evidence="9" id="KW-0472">Membrane</keyword>
<reference evidence="11 12" key="1">
    <citation type="submission" date="2017-12" db="EMBL/GenBank/DDBJ databases">
        <title>Sequencing, de novo assembly and annotation of complete genome of a new Thraustochytrid species, strain FCC1311.</title>
        <authorList>
            <person name="Sedici K."/>
            <person name="Godart F."/>
            <person name="Aiese Cigliano R."/>
            <person name="Sanseverino W."/>
            <person name="Barakat M."/>
            <person name="Ortet P."/>
            <person name="Marechal E."/>
            <person name="Cagnac O."/>
            <person name="Amato A."/>
        </authorList>
    </citation>
    <scope>NUCLEOTIDE SEQUENCE [LARGE SCALE GENOMIC DNA]</scope>
</reference>
<evidence type="ECO:0000256" key="8">
    <source>
        <dbReference type="SAM" id="MobiDB-lite"/>
    </source>
</evidence>
<dbReference type="SUPFAM" id="SSF52540">
    <property type="entry name" value="P-loop containing nucleoside triphosphate hydrolases"/>
    <property type="match status" value="1"/>
</dbReference>
<evidence type="ECO:0000256" key="5">
    <source>
        <dbReference type="ARBA" id="ARBA00023204"/>
    </source>
</evidence>
<dbReference type="InterPro" id="IPR027417">
    <property type="entry name" value="P-loop_NTPase"/>
</dbReference>
<dbReference type="InterPro" id="IPR020588">
    <property type="entry name" value="RecA_ATP-bd"/>
</dbReference>
<dbReference type="SMART" id="SM00367">
    <property type="entry name" value="LRR_CC"/>
    <property type="match status" value="3"/>
</dbReference>
<keyword evidence="4" id="KW-0067">ATP-binding</keyword>
<dbReference type="Proteomes" id="UP000241890">
    <property type="component" value="Unassembled WGS sequence"/>
</dbReference>
<feature type="transmembrane region" description="Helical" evidence="9">
    <location>
        <begin position="758"/>
        <end position="777"/>
    </location>
</feature>
<dbReference type="CDD" id="cd19492">
    <property type="entry name" value="Rad51C"/>
    <property type="match status" value="1"/>
</dbReference>
<dbReference type="PROSITE" id="PS50162">
    <property type="entry name" value="RECA_2"/>
    <property type="match status" value="1"/>
</dbReference>
<keyword evidence="9" id="KW-1133">Transmembrane helix</keyword>
<feature type="region of interest" description="Disordered" evidence="8">
    <location>
        <begin position="69"/>
        <end position="94"/>
    </location>
</feature>
<dbReference type="Pfam" id="PF08423">
    <property type="entry name" value="Rad51"/>
    <property type="match status" value="2"/>
</dbReference>
<feature type="region of interest" description="Disordered" evidence="8">
    <location>
        <begin position="378"/>
        <end position="406"/>
    </location>
</feature>
<dbReference type="SUPFAM" id="SSF52047">
    <property type="entry name" value="RNI-like"/>
    <property type="match status" value="1"/>
</dbReference>
<evidence type="ECO:0000256" key="1">
    <source>
        <dbReference type="ARBA" id="ARBA00004123"/>
    </source>
</evidence>
<dbReference type="InterPro" id="IPR013632">
    <property type="entry name" value="Rad51_C"/>
</dbReference>
<dbReference type="GO" id="GO:0000400">
    <property type="term" value="F:four-way junction DNA binding"/>
    <property type="evidence" value="ECO:0007669"/>
    <property type="project" value="TreeGrafter"/>
</dbReference>